<dbReference type="AlphaFoldDB" id="A0A0D3GH31"/>
<evidence type="ECO:0000313" key="2">
    <source>
        <dbReference type="EnsemblPlants" id="OBART06G16090.1"/>
    </source>
</evidence>
<dbReference type="Gramene" id="OBART06G16090.1">
    <property type="protein sequence ID" value="OBART06G16090.1"/>
    <property type="gene ID" value="OBART06G16090"/>
</dbReference>
<proteinExistence type="predicted"/>
<evidence type="ECO:0000256" key="1">
    <source>
        <dbReference type="SAM" id="MobiDB-lite"/>
    </source>
</evidence>
<keyword evidence="3" id="KW-1185">Reference proteome</keyword>
<evidence type="ECO:0008006" key="4">
    <source>
        <dbReference type="Google" id="ProtNLM"/>
    </source>
</evidence>
<dbReference type="HOGENOM" id="CLU_2691638_0_0_1"/>
<feature type="compositionally biased region" description="Basic residues" evidence="1">
    <location>
        <begin position="18"/>
        <end position="28"/>
    </location>
</feature>
<organism evidence="2">
    <name type="scientific">Oryza barthii</name>
    <dbReference type="NCBI Taxonomy" id="65489"/>
    <lineage>
        <taxon>Eukaryota</taxon>
        <taxon>Viridiplantae</taxon>
        <taxon>Streptophyta</taxon>
        <taxon>Embryophyta</taxon>
        <taxon>Tracheophyta</taxon>
        <taxon>Spermatophyta</taxon>
        <taxon>Magnoliopsida</taxon>
        <taxon>Liliopsida</taxon>
        <taxon>Poales</taxon>
        <taxon>Poaceae</taxon>
        <taxon>BOP clade</taxon>
        <taxon>Oryzoideae</taxon>
        <taxon>Oryzeae</taxon>
        <taxon>Oryzinae</taxon>
        <taxon>Oryza</taxon>
    </lineage>
</organism>
<dbReference type="Proteomes" id="UP000026960">
    <property type="component" value="Chromosome 6"/>
</dbReference>
<feature type="region of interest" description="Disordered" evidence="1">
    <location>
        <begin position="1"/>
        <end position="74"/>
    </location>
</feature>
<accession>A0A0D3GH31</accession>
<reference evidence="2" key="1">
    <citation type="journal article" date="2009" name="Rice">
        <title>De Novo Next Generation Sequencing of Plant Genomes.</title>
        <authorList>
            <person name="Rounsley S."/>
            <person name="Marri P.R."/>
            <person name="Yu Y."/>
            <person name="He R."/>
            <person name="Sisneros N."/>
            <person name="Goicoechea J.L."/>
            <person name="Lee S.J."/>
            <person name="Angelova A."/>
            <person name="Kudrna D."/>
            <person name="Luo M."/>
            <person name="Affourtit J."/>
            <person name="Desany B."/>
            <person name="Knight J."/>
            <person name="Niazi F."/>
            <person name="Egholm M."/>
            <person name="Wing R.A."/>
        </authorList>
    </citation>
    <scope>NUCLEOTIDE SEQUENCE [LARGE SCALE GENOMIC DNA]</scope>
    <source>
        <strain evidence="2">cv. IRGC 105608</strain>
    </source>
</reference>
<reference evidence="2" key="2">
    <citation type="submission" date="2015-03" db="UniProtKB">
        <authorList>
            <consortium name="EnsemblPlants"/>
        </authorList>
    </citation>
    <scope>IDENTIFICATION</scope>
</reference>
<name>A0A0D3GH31_9ORYZ</name>
<sequence>MADEGGGDPMECDGGHGRLGRQRRRRPTRMATQWSSTVAMTYKASGDAAATNEGDDGNEASGGGTVTDEASGGR</sequence>
<feature type="compositionally biased region" description="Polar residues" evidence="1">
    <location>
        <begin position="30"/>
        <end position="39"/>
    </location>
</feature>
<dbReference type="PaxDb" id="65489-OBART06G16090.1"/>
<dbReference type="EnsemblPlants" id="OBART06G16090.1">
    <property type="protein sequence ID" value="OBART06G16090.1"/>
    <property type="gene ID" value="OBART06G16090"/>
</dbReference>
<evidence type="ECO:0000313" key="3">
    <source>
        <dbReference type="Proteomes" id="UP000026960"/>
    </source>
</evidence>
<protein>
    <recommendedName>
        <fullName evidence="4">DUF834 domain-containing protein</fullName>
    </recommendedName>
</protein>